<evidence type="ECO:0000256" key="1">
    <source>
        <dbReference type="ARBA" id="ARBA00004651"/>
    </source>
</evidence>
<accession>A0AA46DYI6</accession>
<evidence type="ECO:0000256" key="4">
    <source>
        <dbReference type="ARBA" id="ARBA00022989"/>
    </source>
</evidence>
<evidence type="ECO:0000256" key="5">
    <source>
        <dbReference type="ARBA" id="ARBA00023136"/>
    </source>
</evidence>
<evidence type="ECO:0000313" key="7">
    <source>
        <dbReference type="EMBL" id="TDT70489.1"/>
    </source>
</evidence>
<dbReference type="RefSeq" id="WP_134112925.1">
    <property type="nucleotide sequence ID" value="NZ_SOBG01000004.1"/>
</dbReference>
<comment type="subcellular location">
    <subcellularLocation>
        <location evidence="1">Cell membrane</location>
        <topology evidence="1">Multi-pass membrane protein</topology>
    </subcellularLocation>
</comment>
<evidence type="ECO:0000256" key="6">
    <source>
        <dbReference type="SAM" id="Phobius"/>
    </source>
</evidence>
<reference evidence="7 8" key="1">
    <citation type="submission" date="2019-03" db="EMBL/GenBank/DDBJ databases">
        <title>Genomic Encyclopedia of Type Strains, Phase IV (KMG-IV): sequencing the most valuable type-strain genomes for metagenomic binning, comparative biology and taxonomic classification.</title>
        <authorList>
            <person name="Goeker M."/>
        </authorList>
    </citation>
    <scope>NUCLEOTIDE SEQUENCE [LARGE SCALE GENOMIC DNA]</scope>
    <source>
        <strain evidence="7 8">DSM 100055</strain>
    </source>
</reference>
<dbReference type="Proteomes" id="UP000294678">
    <property type="component" value="Unassembled WGS sequence"/>
</dbReference>
<comment type="caution">
    <text evidence="7">The sequence shown here is derived from an EMBL/GenBank/DDBJ whole genome shotgun (WGS) entry which is preliminary data.</text>
</comment>
<evidence type="ECO:0000256" key="2">
    <source>
        <dbReference type="ARBA" id="ARBA00022475"/>
    </source>
</evidence>
<feature type="transmembrane region" description="Helical" evidence="6">
    <location>
        <begin position="241"/>
        <end position="272"/>
    </location>
</feature>
<keyword evidence="4 6" id="KW-1133">Transmembrane helix</keyword>
<dbReference type="AlphaFoldDB" id="A0AA46DYI6"/>
<dbReference type="InterPro" id="IPR017039">
    <property type="entry name" value="Virul_fac_BrkB"/>
</dbReference>
<protein>
    <submittedName>
        <fullName evidence="7">Membrane protein</fullName>
    </submittedName>
</protein>
<evidence type="ECO:0000256" key="3">
    <source>
        <dbReference type="ARBA" id="ARBA00022692"/>
    </source>
</evidence>
<dbReference type="GO" id="GO:0005886">
    <property type="term" value="C:plasma membrane"/>
    <property type="evidence" value="ECO:0007669"/>
    <property type="project" value="UniProtKB-SubCell"/>
</dbReference>
<sequence>MNKIKEKFNFIKKFLDSFLYNYNKDNTTLLASSISFYSIFSIVPIIALIFSIAKAIGFEEIIKKEIINALPIYKDAIEYLLQFAIKLLNNTKSSIIATFGIITLLWSIINIFSEIEKSFNKIWNIKNNRSIYRKITDYITLIIMFPITIILSNAVFTLFQTNIPSFFYNSSIFNFLLINTLKLIPYFFTVLTFIFLYYIIPNTQINIKYATISAIITGFSFQLLQYIFLKFQIGIITYNKIYGSFAIIPIFLIWQRIMWIIILSGMHIIYILQYDLNKKEFNISIIEFKYYSILILKEYYNNFLNNTETKITDISTKYNLPINLILYFANNLENIGYLIKINNTKYILNKNLENITVQEILKNIEISNYKNIISKDILLEEYNKLINNKNELFKNI</sequence>
<dbReference type="EMBL" id="SOBG01000004">
    <property type="protein sequence ID" value="TDT70489.1"/>
    <property type="molecule type" value="Genomic_DNA"/>
</dbReference>
<dbReference type="PANTHER" id="PTHR30213:SF0">
    <property type="entry name" value="UPF0761 MEMBRANE PROTEIN YIHY"/>
    <property type="match status" value="1"/>
</dbReference>
<evidence type="ECO:0000313" key="8">
    <source>
        <dbReference type="Proteomes" id="UP000294678"/>
    </source>
</evidence>
<feature type="transmembrane region" description="Helical" evidence="6">
    <location>
        <begin position="176"/>
        <end position="200"/>
    </location>
</feature>
<feature type="transmembrane region" description="Helical" evidence="6">
    <location>
        <begin position="34"/>
        <end position="53"/>
    </location>
</feature>
<organism evidence="7 8">
    <name type="scientific">Hypnocyclicus thermotrophus</name>
    <dbReference type="NCBI Taxonomy" id="1627895"/>
    <lineage>
        <taxon>Bacteria</taxon>
        <taxon>Fusobacteriati</taxon>
        <taxon>Fusobacteriota</taxon>
        <taxon>Fusobacteriia</taxon>
        <taxon>Fusobacteriales</taxon>
        <taxon>Fusobacteriaceae</taxon>
        <taxon>Hypnocyclicus</taxon>
    </lineage>
</organism>
<dbReference type="Pfam" id="PF03631">
    <property type="entry name" value="Virul_fac_BrkB"/>
    <property type="match status" value="1"/>
</dbReference>
<keyword evidence="2" id="KW-1003">Cell membrane</keyword>
<dbReference type="NCBIfam" id="TIGR00765">
    <property type="entry name" value="yihY_not_rbn"/>
    <property type="match status" value="1"/>
</dbReference>
<dbReference type="PANTHER" id="PTHR30213">
    <property type="entry name" value="INNER MEMBRANE PROTEIN YHJD"/>
    <property type="match status" value="1"/>
</dbReference>
<keyword evidence="8" id="KW-1185">Reference proteome</keyword>
<name>A0AA46DYI6_9FUSO</name>
<feature type="transmembrane region" description="Helical" evidence="6">
    <location>
        <begin position="95"/>
        <end position="115"/>
    </location>
</feature>
<proteinExistence type="predicted"/>
<feature type="transmembrane region" description="Helical" evidence="6">
    <location>
        <begin position="207"/>
        <end position="229"/>
    </location>
</feature>
<keyword evidence="3 6" id="KW-0812">Transmembrane</keyword>
<feature type="transmembrane region" description="Helical" evidence="6">
    <location>
        <begin position="135"/>
        <end position="156"/>
    </location>
</feature>
<keyword evidence="5 6" id="KW-0472">Membrane</keyword>
<gene>
    <name evidence="7" type="ORF">EV215_1034</name>
</gene>